<reference evidence="7 8" key="2">
    <citation type="submission" date="2014-10" db="EMBL/GenBank/DDBJ databases">
        <title>Paracoccus sanguinis sp. nov., isolated from clinical specimens of New York State patients.</title>
        <authorList>
            <person name="Mingle L.A."/>
            <person name="Cole J.A."/>
            <person name="Lapierre P."/>
            <person name="Musser K.A."/>
        </authorList>
    </citation>
    <scope>NUCLEOTIDE SEQUENCE [LARGE SCALE GENOMIC DNA]</scope>
    <source>
        <strain evidence="7 8">HAMBI 3106</strain>
    </source>
</reference>
<organism evidence="7 8">
    <name type="scientific">Paracoccus sphaerophysae</name>
    <dbReference type="NCBI Taxonomy" id="690417"/>
    <lineage>
        <taxon>Bacteria</taxon>
        <taxon>Pseudomonadati</taxon>
        <taxon>Pseudomonadota</taxon>
        <taxon>Alphaproteobacteria</taxon>
        <taxon>Rhodobacterales</taxon>
        <taxon>Paracoccaceae</taxon>
        <taxon>Paracoccus</taxon>
    </lineage>
</organism>
<reference evidence="7 8" key="1">
    <citation type="submission" date="2014-09" db="EMBL/GenBank/DDBJ databases">
        <authorList>
            <person name="McGinnis J.M."/>
            <person name="Wolfgang W.J."/>
        </authorList>
    </citation>
    <scope>NUCLEOTIDE SEQUENCE [LARGE SCALE GENOMIC DNA]</scope>
    <source>
        <strain evidence="7 8">HAMBI 3106</strain>
    </source>
</reference>
<sequence length="438" mass="46984">MSDNQKKSRRGGLRRNLSWTFSGQLVVSLIAVATLFITARALGAAALGVLALVEAYVRLIDLIFRLEPWQAVIRFGVRAHDAGDDAALARLVKLSLLVDAAGGALAGLVCLLTAPFLAPLTGLPAGTGVHYVQLVALGLFLSFRPTALAVLRIFDRFDVLARIDVASALLRLALTAAAWLAGLGLWAFVLLLLLQSLMDGLLALVFALRLLRRRGVRGVAGADWRRALAENPGFLRFLWNSNVNVILRQSVNRLDVLAVGALLDLRAVGFYQLGKRVMNRATKLAAPLRQVVFPELSRLWSRGQHARFNRMVLRMSLAILAVQLVVAVPILLNLEAVIRLIFGPDYAGAGPVMAILLESSIVYASGIILNPALLAMGRDRLLVRATTVSAVLMAASFVPLVMAYGVEGAALANLGFNLAWTAGCLLGFRHVRGSLGGA</sequence>
<feature type="transmembrane region" description="Helical" evidence="6">
    <location>
        <begin position="187"/>
        <end position="208"/>
    </location>
</feature>
<dbReference type="PANTHER" id="PTHR30250">
    <property type="entry name" value="PST FAMILY PREDICTED COLANIC ACID TRANSPORTER"/>
    <property type="match status" value="1"/>
</dbReference>
<dbReference type="InterPro" id="IPR050833">
    <property type="entry name" value="Poly_Biosynth_Transport"/>
</dbReference>
<evidence type="ECO:0000313" key="7">
    <source>
        <dbReference type="EMBL" id="KGJ02501.1"/>
    </source>
</evidence>
<evidence type="ECO:0000256" key="3">
    <source>
        <dbReference type="ARBA" id="ARBA00022692"/>
    </source>
</evidence>
<keyword evidence="8" id="KW-1185">Reference proteome</keyword>
<keyword evidence="2" id="KW-1003">Cell membrane</keyword>
<evidence type="ECO:0000256" key="2">
    <source>
        <dbReference type="ARBA" id="ARBA00022475"/>
    </source>
</evidence>
<accession>A0A099EX01</accession>
<keyword evidence="3 6" id="KW-0812">Transmembrane</keyword>
<feature type="transmembrane region" description="Helical" evidence="6">
    <location>
        <begin position="410"/>
        <end position="428"/>
    </location>
</feature>
<feature type="transmembrane region" description="Helical" evidence="6">
    <location>
        <begin position="21"/>
        <end position="39"/>
    </location>
</feature>
<keyword evidence="5 6" id="KW-0472">Membrane</keyword>
<feature type="transmembrane region" description="Helical" evidence="6">
    <location>
        <begin position="96"/>
        <end position="118"/>
    </location>
</feature>
<evidence type="ECO:0000256" key="6">
    <source>
        <dbReference type="SAM" id="Phobius"/>
    </source>
</evidence>
<name>A0A099EX01_9RHOB</name>
<feature type="transmembrane region" description="Helical" evidence="6">
    <location>
        <begin position="352"/>
        <end position="374"/>
    </location>
</feature>
<dbReference type="Proteomes" id="UP000029917">
    <property type="component" value="Unassembled WGS sequence"/>
</dbReference>
<comment type="caution">
    <text evidence="7">The sequence shown here is derived from an EMBL/GenBank/DDBJ whole genome shotgun (WGS) entry which is preliminary data.</text>
</comment>
<evidence type="ECO:0000256" key="5">
    <source>
        <dbReference type="ARBA" id="ARBA00023136"/>
    </source>
</evidence>
<dbReference type="GO" id="GO:0005886">
    <property type="term" value="C:plasma membrane"/>
    <property type="evidence" value="ECO:0007669"/>
    <property type="project" value="UniProtKB-SubCell"/>
</dbReference>
<proteinExistence type="predicted"/>
<evidence type="ECO:0008006" key="9">
    <source>
        <dbReference type="Google" id="ProtNLM"/>
    </source>
</evidence>
<protein>
    <recommendedName>
        <fullName evidence="9">Polysaccharide biosynthesis protein C-terminal domain-containing protein</fullName>
    </recommendedName>
</protein>
<evidence type="ECO:0000313" key="8">
    <source>
        <dbReference type="Proteomes" id="UP000029917"/>
    </source>
</evidence>
<dbReference type="PANTHER" id="PTHR30250:SF26">
    <property type="entry name" value="PSMA PROTEIN"/>
    <property type="match status" value="1"/>
</dbReference>
<gene>
    <name evidence="7" type="ORF">IC63_14620</name>
</gene>
<dbReference type="STRING" id="690417.IC63_14620"/>
<feature type="transmembrane region" description="Helical" evidence="6">
    <location>
        <begin position="381"/>
        <end position="404"/>
    </location>
</feature>
<evidence type="ECO:0000256" key="4">
    <source>
        <dbReference type="ARBA" id="ARBA00022989"/>
    </source>
</evidence>
<feature type="transmembrane region" description="Helical" evidence="6">
    <location>
        <begin position="130"/>
        <end position="151"/>
    </location>
</feature>
<feature type="transmembrane region" description="Helical" evidence="6">
    <location>
        <begin position="45"/>
        <end position="64"/>
    </location>
</feature>
<evidence type="ECO:0000256" key="1">
    <source>
        <dbReference type="ARBA" id="ARBA00004651"/>
    </source>
</evidence>
<dbReference type="Pfam" id="PF13440">
    <property type="entry name" value="Polysacc_synt_3"/>
    <property type="match status" value="1"/>
</dbReference>
<keyword evidence="4 6" id="KW-1133">Transmembrane helix</keyword>
<dbReference type="EMBL" id="JRKS01000067">
    <property type="protein sequence ID" value="KGJ02501.1"/>
    <property type="molecule type" value="Genomic_DNA"/>
</dbReference>
<feature type="transmembrane region" description="Helical" evidence="6">
    <location>
        <begin position="311"/>
        <end position="332"/>
    </location>
</feature>
<dbReference type="AlphaFoldDB" id="A0A099EX01"/>
<feature type="transmembrane region" description="Helical" evidence="6">
    <location>
        <begin position="163"/>
        <end position="181"/>
    </location>
</feature>
<comment type="subcellular location">
    <subcellularLocation>
        <location evidence="1">Cell membrane</location>
        <topology evidence="1">Multi-pass membrane protein</topology>
    </subcellularLocation>
</comment>
<dbReference type="RefSeq" id="WP_036721452.1">
    <property type="nucleotide sequence ID" value="NZ_JRKS01000067.1"/>
</dbReference>